<keyword evidence="1" id="KW-1133">Transmembrane helix</keyword>
<feature type="transmembrane region" description="Helical" evidence="1">
    <location>
        <begin position="133"/>
        <end position="156"/>
    </location>
</feature>
<reference evidence="2" key="1">
    <citation type="journal article" date="2021" name="Environ. Microbiol.">
        <title>New insights into the diversity and evolution of the archaeal mobilome from three complete genomes of Saccharolobus shibatae.</title>
        <authorList>
            <person name="Medvedeva S."/>
            <person name="Brandt D."/>
            <person name="Cvirkaite-Krupovic V."/>
            <person name="Liu Y."/>
            <person name="Severinov K."/>
            <person name="Ishino S."/>
            <person name="Ishino Y."/>
            <person name="Prangishvili D."/>
            <person name="Kalinowski J."/>
            <person name="Krupovic M."/>
        </authorList>
    </citation>
    <scope>NUCLEOTIDE SEQUENCE</scope>
    <source>
        <strain evidence="2">B12</strain>
    </source>
</reference>
<dbReference type="KEGG" id="sshi:J5U23_01944"/>
<feature type="transmembrane region" description="Helical" evidence="1">
    <location>
        <begin position="48"/>
        <end position="70"/>
    </location>
</feature>
<dbReference type="RefSeq" id="WP_218266009.1">
    <property type="nucleotide sequence ID" value="NZ_CP077717.1"/>
</dbReference>
<dbReference type="InterPro" id="IPR009321">
    <property type="entry name" value="DUF973"/>
</dbReference>
<dbReference type="AlphaFoldDB" id="A0A8F5BPH1"/>
<dbReference type="Pfam" id="PF06157">
    <property type="entry name" value="DUF973"/>
    <property type="match status" value="1"/>
</dbReference>
<sequence>MSQQDNEILGLQKVRRGVWYLILSQLISIPLAIVIIVVLFASRSLLPMIVTIVVGLAITIPFLILTYINMRKGFEALVSIGRDLKYGVNGIILAVIGTVLVLIALVFTAPFIFSLLISSTSSVSSLASSSVVGASIISIIGGLIGLIGYVLLFIAFMKTGEIYNEKDVKDGGLVALIGYILSIILSIIGLIVLLIGFYMIYAGLEKVIENLPRQQPNLPPPSTPLGQVGIGKLYSNGMAEVTIYSQYQLGILSATILGTNYSTNNITPNQLSLGYNAIKIDFKASFTFVSGNIYVIQLTLSNGQTLNISVVYQP</sequence>
<accession>A0A8F5BPH1</accession>
<feature type="transmembrane region" description="Helical" evidence="1">
    <location>
        <begin position="176"/>
        <end position="201"/>
    </location>
</feature>
<proteinExistence type="predicted"/>
<gene>
    <name evidence="2" type="ORF">J5U23_01944</name>
</gene>
<evidence type="ECO:0008006" key="4">
    <source>
        <dbReference type="Google" id="ProtNLM"/>
    </source>
</evidence>
<keyword evidence="1" id="KW-0812">Transmembrane</keyword>
<evidence type="ECO:0000256" key="1">
    <source>
        <dbReference type="SAM" id="Phobius"/>
    </source>
</evidence>
<dbReference type="GeneID" id="65563450"/>
<protein>
    <recommendedName>
        <fullName evidence="4">DUF973 family protein</fullName>
    </recommendedName>
</protein>
<feature type="transmembrane region" description="Helical" evidence="1">
    <location>
        <begin position="91"/>
        <end position="113"/>
    </location>
</feature>
<evidence type="ECO:0000313" key="3">
    <source>
        <dbReference type="Proteomes" id="UP000694018"/>
    </source>
</evidence>
<feature type="transmembrane region" description="Helical" evidence="1">
    <location>
        <begin position="18"/>
        <end position="42"/>
    </location>
</feature>
<keyword evidence="1" id="KW-0472">Membrane</keyword>
<dbReference type="Proteomes" id="UP000694018">
    <property type="component" value="Chromosome"/>
</dbReference>
<dbReference type="EMBL" id="CP077717">
    <property type="protein sequence ID" value="QXJ29075.1"/>
    <property type="molecule type" value="Genomic_DNA"/>
</dbReference>
<evidence type="ECO:0000313" key="2">
    <source>
        <dbReference type="EMBL" id="QXJ29075.1"/>
    </source>
</evidence>
<dbReference type="OrthoDB" id="44187at2157"/>
<organism evidence="2 3">
    <name type="scientific">Saccharolobus shibatae (strain ATCC 51178 / DSM 5389 / JCM 8931 / NBRC 15437 / B12)</name>
    <name type="common">Sulfolobus shibatae</name>
    <dbReference type="NCBI Taxonomy" id="523848"/>
    <lineage>
        <taxon>Archaea</taxon>
        <taxon>Thermoproteota</taxon>
        <taxon>Thermoprotei</taxon>
        <taxon>Sulfolobales</taxon>
        <taxon>Sulfolobaceae</taxon>
        <taxon>Saccharolobus</taxon>
    </lineage>
</organism>
<name>A0A8F5BPH1_SACSH</name>